<protein>
    <recommendedName>
        <fullName evidence="2">protein-tyrosine-phosphatase</fullName>
        <ecNumber evidence="2">3.1.3.48</ecNumber>
    </recommendedName>
</protein>
<proteinExistence type="inferred from homology"/>
<reference evidence="7" key="1">
    <citation type="submission" date="2021-01" db="EMBL/GenBank/DDBJ databases">
        <authorList>
            <person name="Corre E."/>
            <person name="Pelletier E."/>
            <person name="Niang G."/>
            <person name="Scheremetjew M."/>
            <person name="Finn R."/>
            <person name="Kale V."/>
            <person name="Holt S."/>
            <person name="Cochrane G."/>
            <person name="Meng A."/>
            <person name="Brown T."/>
            <person name="Cohen L."/>
        </authorList>
    </citation>
    <scope>NUCLEOTIDE SEQUENCE</scope>
    <source>
        <strain evidence="7">Pop2</strain>
    </source>
</reference>
<dbReference type="GO" id="GO:0005737">
    <property type="term" value="C:cytoplasm"/>
    <property type="evidence" value="ECO:0007669"/>
    <property type="project" value="TreeGrafter"/>
</dbReference>
<keyword evidence="4" id="KW-0904">Protein phosphatase</keyword>
<dbReference type="InterPro" id="IPR016130">
    <property type="entry name" value="Tyr_Pase_AS"/>
</dbReference>
<name>A0A7S1ZD33_9STRA</name>
<evidence type="ECO:0000259" key="6">
    <source>
        <dbReference type="PROSITE" id="PS50056"/>
    </source>
</evidence>
<dbReference type="InterPro" id="IPR029021">
    <property type="entry name" value="Prot-tyrosine_phosphatase-like"/>
</dbReference>
<organism evidence="7">
    <name type="scientific">Ditylum brightwellii</name>
    <dbReference type="NCBI Taxonomy" id="49249"/>
    <lineage>
        <taxon>Eukaryota</taxon>
        <taxon>Sar</taxon>
        <taxon>Stramenopiles</taxon>
        <taxon>Ochrophyta</taxon>
        <taxon>Bacillariophyta</taxon>
        <taxon>Mediophyceae</taxon>
        <taxon>Lithodesmiophycidae</taxon>
        <taxon>Lithodesmiales</taxon>
        <taxon>Lithodesmiaceae</taxon>
        <taxon>Ditylum</taxon>
    </lineage>
</organism>
<dbReference type="InterPro" id="IPR000340">
    <property type="entry name" value="Dual-sp_phosphatase_cat-dom"/>
</dbReference>
<evidence type="ECO:0000256" key="1">
    <source>
        <dbReference type="ARBA" id="ARBA00008601"/>
    </source>
</evidence>
<dbReference type="PROSITE" id="PS50056">
    <property type="entry name" value="TYR_PHOSPHATASE_2"/>
    <property type="match status" value="1"/>
</dbReference>
<evidence type="ECO:0000256" key="2">
    <source>
        <dbReference type="ARBA" id="ARBA00013064"/>
    </source>
</evidence>
<comment type="similarity">
    <text evidence="1">Belongs to the protein-tyrosine phosphatase family. Non-receptor class dual specificity subfamily.</text>
</comment>
<dbReference type="PROSITE" id="PS00383">
    <property type="entry name" value="TYR_PHOSPHATASE_1"/>
    <property type="match status" value="1"/>
</dbReference>
<sequence length="186" mass="21451">MPVEITPWLYLSSEKDVLQKLNHLQTELQITHVLSVNAMSPQRTNEIYWELCSLGLEYVNVDGYDVEGYDMMGKHWNTCREVLHSVRENYYNNLQQQDEVDEEESRTKSKVVVHCEAGQNRSGFIVGAALLDLEGWTLVKTVRHLREKRGVLLTNKSFQVQLCQLADQLGRLGSVHGEDEMDMQLK</sequence>
<feature type="domain" description="Tyrosine-protein phosphatase" evidence="5">
    <location>
        <begin position="1"/>
        <end position="171"/>
    </location>
</feature>
<evidence type="ECO:0000256" key="4">
    <source>
        <dbReference type="ARBA" id="ARBA00022912"/>
    </source>
</evidence>
<dbReference type="PANTHER" id="PTHR10159:SF519">
    <property type="entry name" value="DUAL SPECIFICITY PROTEIN PHOSPHATASE MPK3"/>
    <property type="match status" value="1"/>
</dbReference>
<dbReference type="EC" id="3.1.3.48" evidence="2"/>
<dbReference type="PANTHER" id="PTHR10159">
    <property type="entry name" value="DUAL SPECIFICITY PROTEIN PHOSPHATASE"/>
    <property type="match status" value="1"/>
</dbReference>
<evidence type="ECO:0000259" key="5">
    <source>
        <dbReference type="PROSITE" id="PS50054"/>
    </source>
</evidence>
<dbReference type="InterPro" id="IPR020422">
    <property type="entry name" value="TYR_PHOSPHATASE_DUAL_dom"/>
</dbReference>
<dbReference type="Gene3D" id="3.90.190.10">
    <property type="entry name" value="Protein tyrosine phosphatase superfamily"/>
    <property type="match status" value="1"/>
</dbReference>
<dbReference type="CDD" id="cd14498">
    <property type="entry name" value="DSP"/>
    <property type="match status" value="1"/>
</dbReference>
<feature type="domain" description="Tyrosine specific protein phosphatases" evidence="6">
    <location>
        <begin position="88"/>
        <end position="160"/>
    </location>
</feature>
<evidence type="ECO:0000313" key="7">
    <source>
        <dbReference type="EMBL" id="CAD9335501.1"/>
    </source>
</evidence>
<dbReference type="Pfam" id="PF00782">
    <property type="entry name" value="DSPc"/>
    <property type="match status" value="1"/>
</dbReference>
<dbReference type="GO" id="GO:0004725">
    <property type="term" value="F:protein tyrosine phosphatase activity"/>
    <property type="evidence" value="ECO:0007669"/>
    <property type="project" value="UniProtKB-EC"/>
</dbReference>
<evidence type="ECO:0000256" key="3">
    <source>
        <dbReference type="ARBA" id="ARBA00022801"/>
    </source>
</evidence>
<keyword evidence="3" id="KW-0378">Hydrolase</keyword>
<dbReference type="SUPFAM" id="SSF52799">
    <property type="entry name" value="(Phosphotyrosine protein) phosphatases II"/>
    <property type="match status" value="1"/>
</dbReference>
<dbReference type="GO" id="GO:0043409">
    <property type="term" value="P:negative regulation of MAPK cascade"/>
    <property type="evidence" value="ECO:0007669"/>
    <property type="project" value="TreeGrafter"/>
</dbReference>
<dbReference type="AlphaFoldDB" id="A0A7S1ZD33"/>
<dbReference type="InterPro" id="IPR000387">
    <property type="entry name" value="Tyr_Pase_dom"/>
</dbReference>
<dbReference type="SMART" id="SM00195">
    <property type="entry name" value="DSPc"/>
    <property type="match status" value="1"/>
</dbReference>
<accession>A0A7S1ZD33</accession>
<dbReference type="EMBL" id="HBGN01021633">
    <property type="protein sequence ID" value="CAD9335501.1"/>
    <property type="molecule type" value="Transcribed_RNA"/>
</dbReference>
<dbReference type="PROSITE" id="PS50054">
    <property type="entry name" value="TYR_PHOSPHATASE_DUAL"/>
    <property type="match status" value="1"/>
</dbReference>
<gene>
    <name evidence="7" type="ORF">DBRI1063_LOCUS13809</name>
</gene>